<dbReference type="InterPro" id="IPR028307">
    <property type="entry name" value="Lin-54_fam"/>
</dbReference>
<dbReference type="GO" id="GO:0005634">
    <property type="term" value="C:nucleus"/>
    <property type="evidence" value="ECO:0007669"/>
    <property type="project" value="UniProtKB-SubCell"/>
</dbReference>
<dbReference type="AlphaFoldDB" id="A0A7J6FYK0"/>
<dbReference type="InterPro" id="IPR033467">
    <property type="entry name" value="Tesmin/TSO1-like_CXC"/>
</dbReference>
<protein>
    <recommendedName>
        <fullName evidence="4">CRC domain-containing protein</fullName>
    </recommendedName>
</protein>
<proteinExistence type="inferred from homology"/>
<comment type="caution">
    <text evidence="5">The sequence shown here is derived from an EMBL/GenBank/DDBJ whole genome shotgun (WGS) entry which is preliminary data.</text>
</comment>
<sequence>MDSFDLKGLLDQSNAEWSEILNFGESSTSLNGLDFNNNSLNVWGEISYNYSFGDGITKIDEQNILSSQNQYHHSEKESYGLPISQQTYEVESTRKEMNFEPRLKRHAKIQLMQTLYCVCFATGQYCLDPCNCENCFNKVAFSEKVEVARKMSLLKASTKRRGGCNCKTGCSKEYCICLKNKIGCSVETCKCIACQNIFGQRKVQSQDL</sequence>
<reference evidence="5 6" key="1">
    <citation type="journal article" date="2020" name="bioRxiv">
        <title>Sequence and annotation of 42 cannabis genomes reveals extensive copy number variation in cannabinoid synthesis and pathogen resistance genes.</title>
        <authorList>
            <person name="Mckernan K.J."/>
            <person name="Helbert Y."/>
            <person name="Kane L.T."/>
            <person name="Ebling H."/>
            <person name="Zhang L."/>
            <person name="Liu B."/>
            <person name="Eaton Z."/>
            <person name="Mclaughlin S."/>
            <person name="Kingan S."/>
            <person name="Baybayan P."/>
            <person name="Concepcion G."/>
            <person name="Jordan M."/>
            <person name="Riva A."/>
            <person name="Barbazuk W."/>
            <person name="Harkins T."/>
        </authorList>
    </citation>
    <scope>NUCLEOTIDE SEQUENCE [LARGE SCALE GENOMIC DNA]</scope>
    <source>
        <strain evidence="6">cv. Jamaican Lion 4</strain>
        <tissue evidence="5">Leaf</tissue>
    </source>
</reference>
<dbReference type="PANTHER" id="PTHR12446">
    <property type="entry name" value="TESMIN/TSO1-RELATED"/>
    <property type="match status" value="1"/>
</dbReference>
<dbReference type="GO" id="GO:0006355">
    <property type="term" value="P:regulation of DNA-templated transcription"/>
    <property type="evidence" value="ECO:0007669"/>
    <property type="project" value="TreeGrafter"/>
</dbReference>
<dbReference type="Proteomes" id="UP000583929">
    <property type="component" value="Unassembled WGS sequence"/>
</dbReference>
<dbReference type="PROSITE" id="PS51634">
    <property type="entry name" value="CRC"/>
    <property type="match status" value="1"/>
</dbReference>
<gene>
    <name evidence="5" type="ORF">G4B88_026422</name>
</gene>
<comment type="similarity">
    <text evidence="2">Belongs to the lin-54 family.</text>
</comment>
<evidence type="ECO:0000256" key="1">
    <source>
        <dbReference type="ARBA" id="ARBA00004123"/>
    </source>
</evidence>
<evidence type="ECO:0000256" key="2">
    <source>
        <dbReference type="ARBA" id="ARBA00007267"/>
    </source>
</evidence>
<dbReference type="InterPro" id="IPR005172">
    <property type="entry name" value="CRC"/>
</dbReference>
<name>A0A7J6FYK0_CANSA</name>
<evidence type="ECO:0000313" key="6">
    <source>
        <dbReference type="Proteomes" id="UP000583929"/>
    </source>
</evidence>
<feature type="domain" description="CRC" evidence="4">
    <location>
        <begin position="105"/>
        <end position="199"/>
    </location>
</feature>
<keyword evidence="6" id="KW-1185">Reference proteome</keyword>
<evidence type="ECO:0000256" key="3">
    <source>
        <dbReference type="ARBA" id="ARBA00023242"/>
    </source>
</evidence>
<organism evidence="5 6">
    <name type="scientific">Cannabis sativa</name>
    <name type="common">Hemp</name>
    <name type="synonym">Marijuana</name>
    <dbReference type="NCBI Taxonomy" id="3483"/>
    <lineage>
        <taxon>Eukaryota</taxon>
        <taxon>Viridiplantae</taxon>
        <taxon>Streptophyta</taxon>
        <taxon>Embryophyta</taxon>
        <taxon>Tracheophyta</taxon>
        <taxon>Spermatophyta</taxon>
        <taxon>Magnoliopsida</taxon>
        <taxon>eudicotyledons</taxon>
        <taxon>Gunneridae</taxon>
        <taxon>Pentapetalae</taxon>
        <taxon>rosids</taxon>
        <taxon>fabids</taxon>
        <taxon>Rosales</taxon>
        <taxon>Cannabaceae</taxon>
        <taxon>Cannabis</taxon>
    </lineage>
</organism>
<accession>A0A7J6FYK0</accession>
<evidence type="ECO:0000313" key="5">
    <source>
        <dbReference type="EMBL" id="KAF4375843.1"/>
    </source>
</evidence>
<comment type="subcellular location">
    <subcellularLocation>
        <location evidence="1">Nucleus</location>
    </subcellularLocation>
</comment>
<dbReference type="EMBL" id="JAATIQ010000160">
    <property type="protein sequence ID" value="KAF4375843.1"/>
    <property type="molecule type" value="Genomic_DNA"/>
</dbReference>
<dbReference type="PANTHER" id="PTHR12446:SF34">
    <property type="entry name" value="PROTEIN LIN-54 HOMOLOG"/>
    <property type="match status" value="1"/>
</dbReference>
<dbReference type="Pfam" id="PF03638">
    <property type="entry name" value="TCR"/>
    <property type="match status" value="2"/>
</dbReference>
<evidence type="ECO:0000259" key="4">
    <source>
        <dbReference type="PROSITE" id="PS51634"/>
    </source>
</evidence>
<keyword evidence="3" id="KW-0539">Nucleus</keyword>
<dbReference type="SMART" id="SM01114">
    <property type="entry name" value="CXC"/>
    <property type="match status" value="2"/>
</dbReference>